<sequence length="55" mass="6520">MTATIDPTSVVIVRWPKGFVAHVRFADVTYDIDMSSHNKNYLYEAIERYWKKINE</sequence>
<proteinExistence type="predicted"/>
<evidence type="ECO:0000313" key="1">
    <source>
        <dbReference type="EMBL" id="CAB4182810.1"/>
    </source>
</evidence>
<dbReference type="EMBL" id="LR797394">
    <property type="protein sequence ID" value="CAB4212831.1"/>
    <property type="molecule type" value="Genomic_DNA"/>
</dbReference>
<protein>
    <submittedName>
        <fullName evidence="2">Uncharacterized protein</fullName>
    </submittedName>
</protein>
<accession>A0A6J5SGV0</accession>
<name>A0A6J5SGV0_9CAUD</name>
<dbReference type="EMBL" id="LR797026">
    <property type="protein sequence ID" value="CAB4182810.1"/>
    <property type="molecule type" value="Genomic_DNA"/>
</dbReference>
<evidence type="ECO:0000313" key="2">
    <source>
        <dbReference type="EMBL" id="CAB4212831.1"/>
    </source>
</evidence>
<reference evidence="2" key="1">
    <citation type="submission" date="2020-05" db="EMBL/GenBank/DDBJ databases">
        <authorList>
            <person name="Chiriac C."/>
            <person name="Salcher M."/>
            <person name="Ghai R."/>
            <person name="Kavagutti S V."/>
        </authorList>
    </citation>
    <scope>NUCLEOTIDE SEQUENCE</scope>
</reference>
<gene>
    <name evidence="1" type="ORF">UFOVP1085_23</name>
    <name evidence="2" type="ORF">UFOVP1439_43</name>
</gene>
<organism evidence="2">
    <name type="scientific">uncultured Caudovirales phage</name>
    <dbReference type="NCBI Taxonomy" id="2100421"/>
    <lineage>
        <taxon>Viruses</taxon>
        <taxon>Duplodnaviria</taxon>
        <taxon>Heunggongvirae</taxon>
        <taxon>Uroviricota</taxon>
        <taxon>Caudoviricetes</taxon>
        <taxon>Peduoviridae</taxon>
        <taxon>Maltschvirus</taxon>
        <taxon>Maltschvirus maltsch</taxon>
    </lineage>
</organism>